<gene>
    <name evidence="2" type="ORF">BDV23DRAFT_49546</name>
</gene>
<protein>
    <submittedName>
        <fullName evidence="2">Uncharacterized protein</fullName>
    </submittedName>
</protein>
<dbReference type="Proteomes" id="UP000326877">
    <property type="component" value="Unassembled WGS sequence"/>
</dbReference>
<keyword evidence="1" id="KW-0732">Signal</keyword>
<organism evidence="2">
    <name type="scientific">Petromyces alliaceus</name>
    <name type="common">Aspergillus alliaceus</name>
    <dbReference type="NCBI Taxonomy" id="209559"/>
    <lineage>
        <taxon>Eukaryota</taxon>
        <taxon>Fungi</taxon>
        <taxon>Dikarya</taxon>
        <taxon>Ascomycota</taxon>
        <taxon>Pezizomycotina</taxon>
        <taxon>Eurotiomycetes</taxon>
        <taxon>Eurotiomycetidae</taxon>
        <taxon>Eurotiales</taxon>
        <taxon>Aspergillaceae</taxon>
        <taxon>Aspergillus</taxon>
        <taxon>Aspergillus subgen. Circumdati</taxon>
    </lineage>
</organism>
<dbReference type="EMBL" id="ML735414">
    <property type="protein sequence ID" value="KAE8384022.1"/>
    <property type="molecule type" value="Genomic_DNA"/>
</dbReference>
<feature type="signal peptide" evidence="1">
    <location>
        <begin position="1"/>
        <end position="19"/>
    </location>
</feature>
<feature type="chain" id="PRO_5025056254" evidence="1">
    <location>
        <begin position="20"/>
        <end position="79"/>
    </location>
</feature>
<evidence type="ECO:0000256" key="1">
    <source>
        <dbReference type="SAM" id="SignalP"/>
    </source>
</evidence>
<reference evidence="2" key="1">
    <citation type="submission" date="2019-04" db="EMBL/GenBank/DDBJ databases">
        <title>Friends and foes A comparative genomics studyof 23 Aspergillus species from section Flavi.</title>
        <authorList>
            <consortium name="DOE Joint Genome Institute"/>
            <person name="Kjaerbolling I."/>
            <person name="Vesth T."/>
            <person name="Frisvad J.C."/>
            <person name="Nybo J.L."/>
            <person name="Theobald S."/>
            <person name="Kildgaard S."/>
            <person name="Isbrandt T."/>
            <person name="Kuo A."/>
            <person name="Sato A."/>
            <person name="Lyhne E.K."/>
            <person name="Kogle M.E."/>
            <person name="Wiebenga A."/>
            <person name="Kun R.S."/>
            <person name="Lubbers R.J."/>
            <person name="Makela M.R."/>
            <person name="Barry K."/>
            <person name="Chovatia M."/>
            <person name="Clum A."/>
            <person name="Daum C."/>
            <person name="Haridas S."/>
            <person name="He G."/>
            <person name="LaButti K."/>
            <person name="Lipzen A."/>
            <person name="Mondo S."/>
            <person name="Riley R."/>
            <person name="Salamov A."/>
            <person name="Simmons B.A."/>
            <person name="Magnuson J.K."/>
            <person name="Henrissat B."/>
            <person name="Mortensen U.H."/>
            <person name="Larsen T.O."/>
            <person name="Devries R.P."/>
            <person name="Grigoriev I.V."/>
            <person name="Machida M."/>
            <person name="Baker S.E."/>
            <person name="Andersen M.R."/>
        </authorList>
    </citation>
    <scope>NUCLEOTIDE SEQUENCE [LARGE SCALE GENOMIC DNA]</scope>
    <source>
        <strain evidence="2">IBT 14317</strain>
    </source>
</reference>
<accession>A0A5N7BQD9</accession>
<evidence type="ECO:0000313" key="2">
    <source>
        <dbReference type="EMBL" id="KAE8384022.1"/>
    </source>
</evidence>
<sequence>MQIIKAIILLAANFAVVHSCKCWPWGADSPSSELTELACRNAAGTFDGRDCHDIGNSMWAFARACWFQDSCSDCKHGCH</sequence>
<dbReference type="AlphaFoldDB" id="A0A5N7BQD9"/>
<proteinExistence type="predicted"/>
<name>A0A5N7BQD9_PETAA</name>